<evidence type="ECO:0000256" key="7">
    <source>
        <dbReference type="ARBA" id="ARBA00023118"/>
    </source>
</evidence>
<sequence>MAIVSFLATHLDIPEDQVESIVQRAPLLYKVYKIPKRSFGTRTIAQPTPELKKLQRAFLLTKPLPVHSAAMAYQPGLSIKKNALHHLHNKYLLKLDLLNFFNSITPDILWQEWKQHFEIPPPKEKKHIENLLFWAPQRKPNTHLMLSVGAPSSPNLSNFILYRFDERLQNLCKKLNITYTRYADDLTFSTNTRYALFSIPEQVAMLLNELFTGRININKRKTIFTSKAHNRHVTGVGLSSENKLSLGRAKKRYLKHLVHQFTLSLLADEEISHLQGWLAHAKHIEPTFIESLTNKYGQDIIHKIFETNHD</sequence>
<keyword evidence="14" id="KW-1185">Reference proteome</keyword>
<dbReference type="SUPFAM" id="SSF56672">
    <property type="entry name" value="DNA/RNA polymerases"/>
    <property type="match status" value="1"/>
</dbReference>
<dbReference type="Proteomes" id="UP000254603">
    <property type="component" value="Unassembled WGS sequence"/>
</dbReference>
<dbReference type="STRING" id="1122619.GCA_000373745_02021"/>
<dbReference type="GO" id="GO:0046872">
    <property type="term" value="F:metal ion binding"/>
    <property type="evidence" value="ECO:0007669"/>
    <property type="project" value="UniProtKB-KW"/>
</dbReference>
<keyword evidence="4" id="KW-0479">Metal-binding</keyword>
<gene>
    <name evidence="11" type="ORF">I6G29_06415</name>
    <name evidence="12" type="ORF">NCTC11997_01340</name>
</gene>
<evidence type="ECO:0000256" key="6">
    <source>
        <dbReference type="ARBA" id="ARBA00022918"/>
    </source>
</evidence>
<dbReference type="InterPro" id="IPR000477">
    <property type="entry name" value="RT_dom"/>
</dbReference>
<comment type="similarity">
    <text evidence="8">Belongs to the bacterial reverse transcriptase family.</text>
</comment>
<dbReference type="NCBIfam" id="NF038233">
    <property type="entry name" value="retron_St85_RT"/>
    <property type="match status" value="1"/>
</dbReference>
<dbReference type="InterPro" id="IPR000123">
    <property type="entry name" value="Reverse_transcriptase_msDNA"/>
</dbReference>
<evidence type="ECO:0000256" key="1">
    <source>
        <dbReference type="ARBA" id="ARBA00012493"/>
    </source>
</evidence>
<evidence type="ECO:0000313" key="14">
    <source>
        <dbReference type="Proteomes" id="UP000594903"/>
    </source>
</evidence>
<comment type="catalytic activity">
    <reaction evidence="9">
        <text>DNA(n) + a 2'-deoxyribonucleoside 5'-triphosphate = DNA(n+1) + diphosphate</text>
        <dbReference type="Rhea" id="RHEA:22508"/>
        <dbReference type="Rhea" id="RHEA-COMP:17339"/>
        <dbReference type="Rhea" id="RHEA-COMP:17340"/>
        <dbReference type="ChEBI" id="CHEBI:33019"/>
        <dbReference type="ChEBI" id="CHEBI:61560"/>
        <dbReference type="ChEBI" id="CHEBI:173112"/>
        <dbReference type="EC" id="2.7.7.49"/>
    </reaction>
</comment>
<evidence type="ECO:0000313" key="12">
    <source>
        <dbReference type="EMBL" id="SUA53887.1"/>
    </source>
</evidence>
<dbReference type="OrthoDB" id="7055795at2"/>
<keyword evidence="7" id="KW-0051">Antiviral defense</keyword>
<protein>
    <recommendedName>
        <fullName evidence="1">RNA-directed DNA polymerase</fullName>
        <ecNumber evidence="1">2.7.7.49</ecNumber>
    </recommendedName>
</protein>
<evidence type="ECO:0000256" key="3">
    <source>
        <dbReference type="ARBA" id="ARBA00022695"/>
    </source>
</evidence>
<evidence type="ECO:0000256" key="2">
    <source>
        <dbReference type="ARBA" id="ARBA00022679"/>
    </source>
</evidence>
<dbReference type="GO" id="GO:0051607">
    <property type="term" value="P:defense response to virus"/>
    <property type="evidence" value="ECO:0007669"/>
    <property type="project" value="UniProtKB-KW"/>
</dbReference>
<name>A0A378XH70_9BURK</name>
<evidence type="ECO:0000256" key="5">
    <source>
        <dbReference type="ARBA" id="ARBA00022842"/>
    </source>
</evidence>
<dbReference type="Proteomes" id="UP000594903">
    <property type="component" value="Chromosome"/>
</dbReference>
<dbReference type="InterPro" id="IPR043502">
    <property type="entry name" value="DNA/RNA_pol_sf"/>
</dbReference>
<dbReference type="EMBL" id="CP065725">
    <property type="protein sequence ID" value="QPT41156.1"/>
    <property type="molecule type" value="Genomic_DNA"/>
</dbReference>
<dbReference type="RefSeq" id="WP_018575204.1">
    <property type="nucleotide sequence ID" value="NZ_CP065725.1"/>
</dbReference>
<feature type="domain" description="Reverse transcriptase" evidence="10">
    <location>
        <begin position="15"/>
        <end position="240"/>
    </location>
</feature>
<keyword evidence="6 12" id="KW-0695">RNA-directed DNA polymerase</keyword>
<reference evidence="12 13" key="1">
    <citation type="submission" date="2018-06" db="EMBL/GenBank/DDBJ databases">
        <authorList>
            <consortium name="Pathogen Informatics"/>
            <person name="Doyle S."/>
        </authorList>
    </citation>
    <scope>NUCLEOTIDE SEQUENCE [LARGE SCALE GENOMIC DNA]</scope>
    <source>
        <strain evidence="12 13">NCTC11997</strain>
    </source>
</reference>
<dbReference type="GO" id="GO:0003723">
    <property type="term" value="F:RNA binding"/>
    <property type="evidence" value="ECO:0007669"/>
    <property type="project" value="InterPro"/>
</dbReference>
<evidence type="ECO:0000256" key="9">
    <source>
        <dbReference type="ARBA" id="ARBA00048173"/>
    </source>
</evidence>
<dbReference type="PANTHER" id="PTHR34047">
    <property type="entry name" value="NUCLEAR INTRON MATURASE 1, MITOCHONDRIAL-RELATED"/>
    <property type="match status" value="1"/>
</dbReference>
<reference evidence="11 14" key="2">
    <citation type="submission" date="2020-12" db="EMBL/GenBank/DDBJ databases">
        <title>FDA dAtabase for Regulatory Grade micrObial Sequences (FDA-ARGOS): Supporting development and validation of Infectious Disease Dx tests.</title>
        <authorList>
            <person name="Sproer C."/>
            <person name="Gronow S."/>
            <person name="Severitt S."/>
            <person name="Schroder I."/>
            <person name="Tallon L."/>
            <person name="Sadzewicz L."/>
            <person name="Zhao X."/>
            <person name="Boylan J."/>
            <person name="Ott S."/>
            <person name="Bowen H."/>
            <person name="Vavikolanu K."/>
            <person name="Mehta A."/>
            <person name="Aluvathingal J."/>
            <person name="Nadendla S."/>
            <person name="Lowell S."/>
            <person name="Myers T."/>
            <person name="Yan Y."/>
            <person name="Sichtig H."/>
        </authorList>
    </citation>
    <scope>NUCLEOTIDE SEQUENCE [LARGE SCALE GENOMIC DNA]</scope>
    <source>
        <strain evidence="11 14">FDAARGOS_872</strain>
    </source>
</reference>
<dbReference type="PANTHER" id="PTHR34047:SF7">
    <property type="entry name" value="RNA-DIRECTED DNA POLYMERASE"/>
    <property type="match status" value="1"/>
</dbReference>
<evidence type="ECO:0000313" key="11">
    <source>
        <dbReference type="EMBL" id="QPT41156.1"/>
    </source>
</evidence>
<dbReference type="CDD" id="cd03487">
    <property type="entry name" value="RT_Bac_retron_II"/>
    <property type="match status" value="1"/>
</dbReference>
<dbReference type="GO" id="GO:0003964">
    <property type="term" value="F:RNA-directed DNA polymerase activity"/>
    <property type="evidence" value="ECO:0007669"/>
    <property type="project" value="UniProtKB-KW"/>
</dbReference>
<keyword evidence="3" id="KW-0548">Nucleotidyltransferase</keyword>
<proteinExistence type="inferred from homology"/>
<evidence type="ECO:0000256" key="4">
    <source>
        <dbReference type="ARBA" id="ARBA00022723"/>
    </source>
</evidence>
<accession>A0A378XH70</accession>
<dbReference type="Pfam" id="PF00078">
    <property type="entry name" value="RVT_1"/>
    <property type="match status" value="1"/>
</dbReference>
<organism evidence="12 13">
    <name type="scientific">Oligella ureolytica</name>
    <dbReference type="NCBI Taxonomy" id="90244"/>
    <lineage>
        <taxon>Bacteria</taxon>
        <taxon>Pseudomonadati</taxon>
        <taxon>Pseudomonadota</taxon>
        <taxon>Betaproteobacteria</taxon>
        <taxon>Burkholderiales</taxon>
        <taxon>Alcaligenaceae</taxon>
        <taxon>Oligella</taxon>
    </lineage>
</organism>
<dbReference type="AlphaFoldDB" id="A0A378XH70"/>
<dbReference type="PROSITE" id="PS50878">
    <property type="entry name" value="RT_POL"/>
    <property type="match status" value="1"/>
</dbReference>
<evidence type="ECO:0000259" key="10">
    <source>
        <dbReference type="PROSITE" id="PS50878"/>
    </source>
</evidence>
<dbReference type="PRINTS" id="PR00866">
    <property type="entry name" value="RNADNAPOLMS"/>
</dbReference>
<keyword evidence="5" id="KW-0460">Magnesium</keyword>
<dbReference type="EMBL" id="UGSB01000001">
    <property type="protein sequence ID" value="SUA53887.1"/>
    <property type="molecule type" value="Genomic_DNA"/>
</dbReference>
<keyword evidence="2" id="KW-0808">Transferase</keyword>
<evidence type="ECO:0000313" key="13">
    <source>
        <dbReference type="Proteomes" id="UP000254603"/>
    </source>
</evidence>
<dbReference type="EC" id="2.7.7.49" evidence="1"/>
<evidence type="ECO:0000256" key="8">
    <source>
        <dbReference type="ARBA" id="ARBA00034120"/>
    </source>
</evidence>
<dbReference type="InterPro" id="IPR051083">
    <property type="entry name" value="GrpII_Intron_Splice-Mob/Def"/>
</dbReference>